<evidence type="ECO:0000313" key="14">
    <source>
        <dbReference type="EMBL" id="GAB68249.1"/>
    </source>
</evidence>
<dbReference type="GO" id="GO:0005524">
    <property type="term" value="F:ATP binding"/>
    <property type="evidence" value="ECO:0007669"/>
    <property type="project" value="UniProtKB-KW"/>
</dbReference>
<dbReference type="OMA" id="THYSPVV"/>
<keyword evidence="6" id="KW-0808">Transferase</keyword>
<dbReference type="eggNOG" id="KOG3051">
    <property type="taxonomic scope" value="Eukaryota"/>
</dbReference>
<dbReference type="Pfam" id="PF03481">
    <property type="entry name" value="Sua5_C"/>
    <property type="match status" value="1"/>
</dbReference>
<keyword evidence="7" id="KW-0819">tRNA processing</keyword>
<dbReference type="InterPro" id="IPR005145">
    <property type="entry name" value="Sua5_C"/>
</dbReference>
<dbReference type="GO" id="GO:0061710">
    <property type="term" value="F:L-threonylcarbamoyladenylate synthase"/>
    <property type="evidence" value="ECO:0007669"/>
    <property type="project" value="UniProtKB-EC"/>
</dbReference>
<dbReference type="AlphaFoldDB" id="K6UX05"/>
<dbReference type="Gene3D" id="3.90.870.10">
    <property type="entry name" value="DHBP synthase"/>
    <property type="match status" value="1"/>
</dbReference>
<dbReference type="FunFam" id="3.90.870.10:FF:000009">
    <property type="entry name" value="Threonylcarbamoyl-AMP synthase, putative"/>
    <property type="match status" value="1"/>
</dbReference>
<accession>K6UX05</accession>
<dbReference type="GO" id="GO:0006450">
    <property type="term" value="P:regulation of translational fidelity"/>
    <property type="evidence" value="ECO:0007669"/>
    <property type="project" value="TreeGrafter"/>
</dbReference>
<evidence type="ECO:0000256" key="2">
    <source>
        <dbReference type="ARBA" id="ARBA00007663"/>
    </source>
</evidence>
<feature type="domain" description="YrdC-like" evidence="13">
    <location>
        <begin position="31"/>
        <end position="227"/>
    </location>
</feature>
<dbReference type="InterPro" id="IPR017945">
    <property type="entry name" value="DHBP_synth_RibB-like_a/b_dom"/>
</dbReference>
<dbReference type="PROSITE" id="PS51163">
    <property type="entry name" value="YRDC"/>
    <property type="match status" value="1"/>
</dbReference>
<dbReference type="KEGG" id="pcy:PCYB_131230"/>
<dbReference type="PANTHER" id="PTHR17490">
    <property type="entry name" value="SUA5"/>
    <property type="match status" value="1"/>
</dbReference>
<evidence type="ECO:0000256" key="9">
    <source>
        <dbReference type="ARBA" id="ARBA00022741"/>
    </source>
</evidence>
<comment type="catalytic activity">
    <reaction evidence="12">
        <text>L-threonine + hydrogencarbonate + ATP = L-threonylcarbamoyladenylate + diphosphate + H2O</text>
        <dbReference type="Rhea" id="RHEA:36407"/>
        <dbReference type="ChEBI" id="CHEBI:15377"/>
        <dbReference type="ChEBI" id="CHEBI:17544"/>
        <dbReference type="ChEBI" id="CHEBI:30616"/>
        <dbReference type="ChEBI" id="CHEBI:33019"/>
        <dbReference type="ChEBI" id="CHEBI:57926"/>
        <dbReference type="ChEBI" id="CHEBI:73682"/>
        <dbReference type="EC" id="2.7.7.87"/>
    </reaction>
</comment>
<comment type="subcellular location">
    <subcellularLocation>
        <location evidence="1">Cytoplasm</location>
    </subcellularLocation>
</comment>
<dbReference type="GO" id="GO:0008033">
    <property type="term" value="P:tRNA processing"/>
    <property type="evidence" value="ECO:0007669"/>
    <property type="project" value="UniProtKB-KW"/>
</dbReference>
<dbReference type="RefSeq" id="XP_004224196.1">
    <property type="nucleotide sequence ID" value="XM_004224148.1"/>
</dbReference>
<evidence type="ECO:0000256" key="8">
    <source>
        <dbReference type="ARBA" id="ARBA00022695"/>
    </source>
</evidence>
<evidence type="ECO:0000256" key="5">
    <source>
        <dbReference type="ARBA" id="ARBA00022490"/>
    </source>
</evidence>
<proteinExistence type="inferred from homology"/>
<evidence type="ECO:0000256" key="12">
    <source>
        <dbReference type="ARBA" id="ARBA00048366"/>
    </source>
</evidence>
<sequence length="585" mass="64720">LRQRHTGSSKINRETSPMAEIIKGSDLLHNDQLRGRLKAHIQADCLVGMPTETVYGLGGNSLSEKSLKNIFQMKNRPVSDPIISHVYDINQAFDQLYHVNVFEKFIIYTLSNYFWPGPLSIIAKAKKEVPLILTAHTGFCAVRVPRNNIAMEIMKVSQVPIAAPSANKFQHISPTTSAHVFKEFEKENILIFDDGQCDIGIESTVLKLVKYRRAGGGKSVQLRGGDQTCEEIQPEELPQLEEVTTDEEYEKECLDEMEFLRRVTGIPASETDVEVYDRLKGLFEAIVRGKGVEDEVSGMGGELPRMSEPSPLLEKILKYKNLYHYGIRIYRRGKYTKEQIEEALRSSPLLRDIQVDLYEKIKFENVAIFRGGEGGQVGAQSKDALNGSLNGALDGSLNGALKGSLNDALNGSLKGALNNCLSSCLTGNTAEEEAQNEVSPGLLLTHYSPVVPTYLLDCTPDGGDQSGSASKNPISRICLAKCVLLDIGSSFECHQGDFLKYINISYEGVEIKEEQTKLVMRNFFLFLRQAEELAIEQQAVGILISIVNLKCVDEGSLSIFDRIFRAASGRVLQVAVPQAGPLRVL</sequence>
<dbReference type="GO" id="GO:0003725">
    <property type="term" value="F:double-stranded RNA binding"/>
    <property type="evidence" value="ECO:0007669"/>
    <property type="project" value="InterPro"/>
</dbReference>
<dbReference type="GO" id="GO:0000049">
    <property type="term" value="F:tRNA binding"/>
    <property type="evidence" value="ECO:0007669"/>
    <property type="project" value="TreeGrafter"/>
</dbReference>
<evidence type="ECO:0000256" key="4">
    <source>
        <dbReference type="ARBA" id="ARBA00015492"/>
    </source>
</evidence>
<evidence type="ECO:0000256" key="7">
    <source>
        <dbReference type="ARBA" id="ARBA00022694"/>
    </source>
</evidence>
<organism evidence="14 15">
    <name type="scientific">Plasmodium cynomolgi (strain B)</name>
    <dbReference type="NCBI Taxonomy" id="1120755"/>
    <lineage>
        <taxon>Eukaryota</taxon>
        <taxon>Sar</taxon>
        <taxon>Alveolata</taxon>
        <taxon>Apicomplexa</taxon>
        <taxon>Aconoidasida</taxon>
        <taxon>Haemosporida</taxon>
        <taxon>Plasmodiidae</taxon>
        <taxon>Plasmodium</taxon>
        <taxon>Plasmodium (Plasmodium)</taxon>
    </lineage>
</organism>
<dbReference type="OrthoDB" id="412787at2759"/>
<comment type="similarity">
    <text evidence="2">Belongs to the SUA5 family.</text>
</comment>
<evidence type="ECO:0000256" key="11">
    <source>
        <dbReference type="ARBA" id="ARBA00029774"/>
    </source>
</evidence>
<evidence type="ECO:0000256" key="6">
    <source>
        <dbReference type="ARBA" id="ARBA00022679"/>
    </source>
</evidence>
<evidence type="ECO:0000256" key="10">
    <source>
        <dbReference type="ARBA" id="ARBA00022840"/>
    </source>
</evidence>
<dbReference type="Proteomes" id="UP000006319">
    <property type="component" value="Chromosome 13"/>
</dbReference>
<dbReference type="SUPFAM" id="SSF55821">
    <property type="entry name" value="YrdC/RibB"/>
    <property type="match status" value="1"/>
</dbReference>
<evidence type="ECO:0000313" key="15">
    <source>
        <dbReference type="Proteomes" id="UP000006319"/>
    </source>
</evidence>
<keyword evidence="5" id="KW-0963">Cytoplasm</keyword>
<dbReference type="EMBL" id="DF157105">
    <property type="protein sequence ID" value="GAB68249.1"/>
    <property type="molecule type" value="Genomic_DNA"/>
</dbReference>
<keyword evidence="9" id="KW-0547">Nucleotide-binding</keyword>
<keyword evidence="15" id="KW-1185">Reference proteome</keyword>
<dbReference type="InterPro" id="IPR038385">
    <property type="entry name" value="Sua5/YwlC_C"/>
</dbReference>
<dbReference type="VEuPathDB" id="PlasmoDB:PCYB_131230"/>
<dbReference type="PANTHER" id="PTHR17490:SF16">
    <property type="entry name" value="THREONYLCARBAMOYL-AMP SYNTHASE"/>
    <property type="match status" value="1"/>
</dbReference>
<protein>
    <recommendedName>
        <fullName evidence="4">Threonylcarbamoyl-AMP synthase</fullName>
        <ecNumber evidence="3">2.7.7.87</ecNumber>
    </recommendedName>
    <alternativeName>
        <fullName evidence="11">L-threonylcarbamoyladenylate synthase</fullName>
    </alternativeName>
</protein>
<dbReference type="EC" id="2.7.7.87" evidence="3"/>
<gene>
    <name evidence="14" type="ORF">PCYB_131230</name>
</gene>
<dbReference type="InterPro" id="IPR050156">
    <property type="entry name" value="TC-AMP_synthase_SUA5"/>
</dbReference>
<dbReference type="Gene3D" id="3.40.50.11030">
    <property type="entry name" value="Threonylcarbamoyl-AMP synthase, C-terminal domain"/>
    <property type="match status" value="1"/>
</dbReference>
<evidence type="ECO:0000259" key="13">
    <source>
        <dbReference type="PROSITE" id="PS51163"/>
    </source>
</evidence>
<reference evidence="14 15" key="1">
    <citation type="journal article" date="2012" name="Nat. Genet.">
        <title>Plasmodium cynomolgi genome sequences provide insight into Plasmodium vivax and the monkey malaria clade.</title>
        <authorList>
            <person name="Tachibana S."/>
            <person name="Sullivan S.A."/>
            <person name="Kawai S."/>
            <person name="Nakamura S."/>
            <person name="Kim H.R."/>
            <person name="Goto N."/>
            <person name="Arisue N."/>
            <person name="Palacpac N.M.Q."/>
            <person name="Honma H."/>
            <person name="Yagi M."/>
            <person name="Tougan T."/>
            <person name="Katakai Y."/>
            <person name="Kaneko O."/>
            <person name="Mita T."/>
            <person name="Kita K."/>
            <person name="Yasutomi Y."/>
            <person name="Sutton P.L."/>
            <person name="Shakhbatyan R."/>
            <person name="Horii T."/>
            <person name="Yasunaga T."/>
            <person name="Barnwell J.W."/>
            <person name="Escalante A.A."/>
            <person name="Carlton J.M."/>
            <person name="Tanabe K."/>
        </authorList>
    </citation>
    <scope>NUCLEOTIDE SEQUENCE [LARGE SCALE GENOMIC DNA]</scope>
    <source>
        <strain evidence="14 15">B</strain>
    </source>
</reference>
<keyword evidence="8" id="KW-0548">Nucleotidyltransferase</keyword>
<feature type="non-terminal residue" evidence="14">
    <location>
        <position position="1"/>
    </location>
</feature>
<evidence type="ECO:0000256" key="1">
    <source>
        <dbReference type="ARBA" id="ARBA00004496"/>
    </source>
</evidence>
<keyword evidence="10" id="KW-0067">ATP-binding</keyword>
<dbReference type="InterPro" id="IPR006070">
    <property type="entry name" value="Sua5-like_dom"/>
</dbReference>
<evidence type="ECO:0000256" key="3">
    <source>
        <dbReference type="ARBA" id="ARBA00012584"/>
    </source>
</evidence>
<dbReference type="Pfam" id="PF01300">
    <property type="entry name" value="Sua5_yciO_yrdC"/>
    <property type="match status" value="1"/>
</dbReference>
<dbReference type="GeneID" id="14694623"/>
<name>K6UX05_PLACD</name>
<dbReference type="GO" id="GO:0005737">
    <property type="term" value="C:cytoplasm"/>
    <property type="evidence" value="ECO:0007669"/>
    <property type="project" value="UniProtKB-SubCell"/>
</dbReference>